<evidence type="ECO:0000313" key="1">
    <source>
        <dbReference type="EMBL" id="KAB2493805.1"/>
    </source>
</evidence>
<dbReference type="AlphaFoldDB" id="A0AB34D2I7"/>
<accession>A0AB34D2I7</accession>
<organism evidence="1 2">
    <name type="scientific">Bacillus cereus</name>
    <dbReference type="NCBI Taxonomy" id="1396"/>
    <lineage>
        <taxon>Bacteria</taxon>
        <taxon>Bacillati</taxon>
        <taxon>Bacillota</taxon>
        <taxon>Bacilli</taxon>
        <taxon>Bacillales</taxon>
        <taxon>Bacillaceae</taxon>
        <taxon>Bacillus</taxon>
        <taxon>Bacillus cereus group</taxon>
    </lineage>
</organism>
<gene>
    <name evidence="1" type="ORF">F8158_21310</name>
</gene>
<reference evidence="1 2" key="1">
    <citation type="submission" date="2019-10" db="EMBL/GenBank/DDBJ databases">
        <title>Bacillus from the desert of Cuatro Cinegas, Coahuila.</title>
        <authorList>
            <person name="Olmedo-Alvarez G."/>
            <person name="Saldana S."/>
            <person name="Barcelo D."/>
        </authorList>
    </citation>
    <scope>NUCLEOTIDE SEQUENCE [LARGE SCALE GENOMIC DNA]</scope>
    <source>
        <strain evidence="1 2">CH101a_3T</strain>
    </source>
</reference>
<dbReference type="EMBL" id="WBPB01000060">
    <property type="protein sequence ID" value="KAB2493805.1"/>
    <property type="molecule type" value="Genomic_DNA"/>
</dbReference>
<dbReference type="RefSeq" id="WP_151639961.1">
    <property type="nucleotide sequence ID" value="NZ_WBPB01000060.1"/>
</dbReference>
<evidence type="ECO:0000313" key="2">
    <source>
        <dbReference type="Proteomes" id="UP000477920"/>
    </source>
</evidence>
<comment type="caution">
    <text evidence="1">The sequence shown here is derived from an EMBL/GenBank/DDBJ whole genome shotgun (WGS) entry which is preliminary data.</text>
</comment>
<sequence>MIQTIMTAAEKKEKMERLHEITFVESPEIIKPWEDEVAKNLAARNMATREKIRRVAMTAREDLDSKDLVMKDILDARQKIGE</sequence>
<proteinExistence type="predicted"/>
<dbReference type="Proteomes" id="UP000477920">
    <property type="component" value="Unassembled WGS sequence"/>
</dbReference>
<protein>
    <submittedName>
        <fullName evidence="1">Uncharacterized protein</fullName>
    </submittedName>
</protein>
<name>A0AB34D2I7_BACCE</name>